<dbReference type="Gene3D" id="3.40.50.720">
    <property type="entry name" value="NAD(P)-binding Rossmann-like Domain"/>
    <property type="match status" value="1"/>
</dbReference>
<sequence>MSTKRVALILGSGPNVGTAITSSLTALNYRIATASRSGTNNLSPSTGILSLTADFATPSSIPTLFAAVAQEFGTPPSVVIWNAATLTPPPIEGSVLSVPADQFTKDLNVNTVSPYVAAMEAVKAWEGMQGKEEGGNKTFIYTGNALNQIVMPVPLFLTLGVGKSASAHWVGLADATYRERGYRFFYADQRQPDGAPMGNGVDGPAHGEFYAKLVQRESNDVPWLATFVKDKGYVKF</sequence>
<dbReference type="SUPFAM" id="SSF51735">
    <property type="entry name" value="NAD(P)-binding Rossmann-fold domains"/>
    <property type="match status" value="1"/>
</dbReference>
<dbReference type="AlphaFoldDB" id="A0A8J2I4R4"/>
<evidence type="ECO:0000313" key="4">
    <source>
        <dbReference type="Proteomes" id="UP000676310"/>
    </source>
</evidence>
<dbReference type="PANTHER" id="PTHR43669">
    <property type="entry name" value="5-KETO-D-GLUCONATE 5-REDUCTASE"/>
    <property type="match status" value="1"/>
</dbReference>
<reference evidence="3" key="1">
    <citation type="submission" date="2021-05" db="EMBL/GenBank/DDBJ databases">
        <authorList>
            <person name="Stam R."/>
        </authorList>
    </citation>
    <scope>NUCLEOTIDE SEQUENCE</scope>
    <source>
        <strain evidence="3">CS162</strain>
    </source>
</reference>
<evidence type="ECO:0008006" key="5">
    <source>
        <dbReference type="Google" id="ProtNLM"/>
    </source>
</evidence>
<name>A0A8J2I4R4_9PLEO</name>
<dbReference type="Proteomes" id="UP000676310">
    <property type="component" value="Unassembled WGS sequence"/>
</dbReference>
<keyword evidence="4" id="KW-1185">Reference proteome</keyword>
<evidence type="ECO:0000256" key="2">
    <source>
        <dbReference type="ARBA" id="ARBA00023002"/>
    </source>
</evidence>
<keyword evidence="2" id="KW-0560">Oxidoreductase</keyword>
<dbReference type="OrthoDB" id="5336600at2759"/>
<accession>A0A8J2I4R4</accession>
<evidence type="ECO:0000313" key="3">
    <source>
        <dbReference type="EMBL" id="CAG5177718.1"/>
    </source>
</evidence>
<dbReference type="EMBL" id="CAJRGZ010000023">
    <property type="protein sequence ID" value="CAG5177718.1"/>
    <property type="molecule type" value="Genomic_DNA"/>
</dbReference>
<dbReference type="RefSeq" id="XP_043171913.1">
    <property type="nucleotide sequence ID" value="XM_043315978.1"/>
</dbReference>
<protein>
    <recommendedName>
        <fullName evidence="5">NAD(P)-binding protein</fullName>
    </recommendedName>
</protein>
<organism evidence="3 4">
    <name type="scientific">Alternaria atra</name>
    <dbReference type="NCBI Taxonomy" id="119953"/>
    <lineage>
        <taxon>Eukaryota</taxon>
        <taxon>Fungi</taxon>
        <taxon>Dikarya</taxon>
        <taxon>Ascomycota</taxon>
        <taxon>Pezizomycotina</taxon>
        <taxon>Dothideomycetes</taxon>
        <taxon>Pleosporomycetidae</taxon>
        <taxon>Pleosporales</taxon>
        <taxon>Pleosporineae</taxon>
        <taxon>Pleosporaceae</taxon>
        <taxon>Alternaria</taxon>
        <taxon>Alternaria sect. Ulocladioides</taxon>
    </lineage>
</organism>
<dbReference type="GeneID" id="67020448"/>
<comment type="similarity">
    <text evidence="1">Belongs to the short-chain dehydrogenases/reductases (SDR) family.</text>
</comment>
<comment type="caution">
    <text evidence="3">The sequence shown here is derived from an EMBL/GenBank/DDBJ whole genome shotgun (WGS) entry which is preliminary data.</text>
</comment>
<proteinExistence type="inferred from homology"/>
<dbReference type="PANTHER" id="PTHR43669:SF4">
    <property type="entry name" value="SHORT-CHAIN DEHYDROGENASE"/>
    <property type="match status" value="1"/>
</dbReference>
<dbReference type="GO" id="GO:0016491">
    <property type="term" value="F:oxidoreductase activity"/>
    <property type="evidence" value="ECO:0007669"/>
    <property type="project" value="UniProtKB-KW"/>
</dbReference>
<gene>
    <name evidence="3" type="ORF">ALTATR162_LOCUS8348</name>
</gene>
<dbReference type="InterPro" id="IPR036291">
    <property type="entry name" value="NAD(P)-bd_dom_sf"/>
</dbReference>
<evidence type="ECO:0000256" key="1">
    <source>
        <dbReference type="ARBA" id="ARBA00006484"/>
    </source>
</evidence>